<evidence type="ECO:0000259" key="6">
    <source>
        <dbReference type="PROSITE" id="PS51900"/>
    </source>
</evidence>
<keyword evidence="2" id="KW-0229">DNA integration</keyword>
<evidence type="ECO:0000256" key="4">
    <source>
        <dbReference type="ARBA" id="ARBA00023172"/>
    </source>
</evidence>
<dbReference type="Gene3D" id="1.10.443.10">
    <property type="entry name" value="Intergrase catalytic core"/>
    <property type="match status" value="1"/>
</dbReference>
<dbReference type="GO" id="GO:0003677">
    <property type="term" value="F:DNA binding"/>
    <property type="evidence" value="ECO:0007669"/>
    <property type="project" value="UniProtKB-UniRule"/>
</dbReference>
<name>A0A486XX29_9GAMM</name>
<dbReference type="PANTHER" id="PTHR30349">
    <property type="entry name" value="PHAGE INTEGRASE-RELATED"/>
    <property type="match status" value="1"/>
</dbReference>
<evidence type="ECO:0000313" key="7">
    <source>
        <dbReference type="EMBL" id="VHO06356.1"/>
    </source>
</evidence>
<evidence type="ECO:0000256" key="3">
    <source>
        <dbReference type="ARBA" id="ARBA00023125"/>
    </source>
</evidence>
<dbReference type="GO" id="GO:0006310">
    <property type="term" value="P:DNA recombination"/>
    <property type="evidence" value="ECO:0007669"/>
    <property type="project" value="UniProtKB-KW"/>
</dbReference>
<protein>
    <recommendedName>
        <fullName evidence="6">Core-binding (CB) domain-containing protein</fullName>
    </recommendedName>
</protein>
<dbReference type="InterPro" id="IPR013762">
    <property type="entry name" value="Integrase-like_cat_sf"/>
</dbReference>
<comment type="similarity">
    <text evidence="1">Belongs to the 'phage' integrase family.</text>
</comment>
<dbReference type="InterPro" id="IPR044068">
    <property type="entry name" value="CB"/>
</dbReference>
<dbReference type="SUPFAM" id="SSF56349">
    <property type="entry name" value="DNA breaking-rejoining enzymes"/>
    <property type="match status" value="1"/>
</dbReference>
<evidence type="ECO:0000256" key="2">
    <source>
        <dbReference type="ARBA" id="ARBA00022908"/>
    </source>
</evidence>
<dbReference type="EMBL" id="CAAJGR010000032">
    <property type="protein sequence ID" value="VHO06356.1"/>
    <property type="molecule type" value="Genomic_DNA"/>
</dbReference>
<gene>
    <name evidence="7" type="ORF">BAL341_3380</name>
</gene>
<evidence type="ECO:0000256" key="5">
    <source>
        <dbReference type="PROSITE-ProRule" id="PRU01248"/>
    </source>
</evidence>
<dbReference type="AlphaFoldDB" id="A0A486XX29"/>
<dbReference type="PANTHER" id="PTHR30349:SF41">
    <property type="entry name" value="INTEGRASE_RECOMBINASE PROTEIN MJ0367-RELATED"/>
    <property type="match status" value="1"/>
</dbReference>
<accession>A0A486XX29</accession>
<keyword evidence="4" id="KW-0233">DNA recombination</keyword>
<dbReference type="InterPro" id="IPR011010">
    <property type="entry name" value="DNA_brk_join_enz"/>
</dbReference>
<reference evidence="7" key="1">
    <citation type="submission" date="2019-04" db="EMBL/GenBank/DDBJ databases">
        <authorList>
            <person name="Brambilla D."/>
        </authorList>
    </citation>
    <scope>NUCLEOTIDE SEQUENCE</scope>
    <source>
        <strain evidence="7">BAL1</strain>
    </source>
</reference>
<dbReference type="GO" id="GO:0015074">
    <property type="term" value="P:DNA integration"/>
    <property type="evidence" value="ECO:0007669"/>
    <property type="project" value="UniProtKB-KW"/>
</dbReference>
<dbReference type="PROSITE" id="PS51900">
    <property type="entry name" value="CB"/>
    <property type="match status" value="1"/>
</dbReference>
<proteinExistence type="inferred from homology"/>
<keyword evidence="3 5" id="KW-0238">DNA-binding</keyword>
<feature type="domain" description="Core-binding (CB)" evidence="6">
    <location>
        <begin position="353"/>
        <end position="445"/>
    </location>
</feature>
<dbReference type="InterPro" id="IPR050090">
    <property type="entry name" value="Tyrosine_recombinase_XerCD"/>
</dbReference>
<evidence type="ECO:0000256" key="1">
    <source>
        <dbReference type="ARBA" id="ARBA00008857"/>
    </source>
</evidence>
<sequence>MKVTDLHEEIRLRLQRLKEEDTNDTDVVILTKQQYNDLFWQLLYTQQSHRFKAAGINLVEQLNNYIAAHRSVYPASFSIQAPVRLTRPTPPARQSSLDEIHLIENLDNFLISSLAEAHDHRLFYLGRLLYSSMRYGGLLRKDYLNSLKSMLINGQPQCYEKLFWFELKGAAGETHIWQPDSITVQLIHQWYCQPEPEQEKPELDAQKYLYAYLQIRKLKFPPSFSSLVQAIISRLSLELPPFSLGLLTGAQPNLTLKPQVFYRLISQKSPQLNLVKTSVTLGDSNSNSKSYIAPLTYATATRQYDYQQALACLREIKALLGSVKRDPTHPKQSRQHLHSSLAIEIETKIKASTNLPPVLHHLLHWASVRLTSQSRWSGKLSPSTLVSYLDTIADPMMIAFAERNPANIGPDEISDLYTQIIDEGRSLSSQTKRARILRDFHIYLELTYQVSPCHLFQQYIAKSKRLEALTVDANILMPWEYRYARDFLLNSTEQQSGLSYLQAMALTLLLILGFRCGLRRREAHFLRLQDIEIPTNGNSDKFSDYTTLYITPHEQRSLKTTSAERRVPIGLLLSDAEKAVFTEYLKARLEFGTEHSPYLFYFGYEPPFGHIDRPLAPEELLFEPLTTLLQRITGDESFRFHHLRHSFATWMFWNWQEKQHDGYLLPLATLTGNPEFSHLKKAKSVLLYLPDGQPTRKVLHTISAMIGHASPSMTLFHYIHSASWPIWMELNNSAPHLSRNAEAMLAGVDVRTATRARIEQTSYVTPYQGMAGYAAQKLLKKCKPVDLKHWNRTTERYLGSLNFAVPQQALELDIYRALLRCINYNIPAEICAEEANIELSRLMQARANADYFFRQQFNATSKFEHKKRPRNHKRFIYIDSTRVNITPVTKLPAPPVSAQSLNIALRMAREFNQLKEQEQTEILWAARYAVTSCSIAWPHFRFYDTTLLHRFINAMQVFKKAFAVKHRMRFTLVSRAPLTSEQRAAQWGKWSLDTWQTAFRANRIDKEYAPEGYLAVDFVASKGSDISRQRKRIARGKDQVQHRRRPSEYGIRFGLYLLFMVTNKAPPTPL</sequence>
<organism evidence="7">
    <name type="scientific">Rheinheimera sp. BAL341</name>
    <dbReference type="NCBI Taxonomy" id="1708203"/>
    <lineage>
        <taxon>Bacteria</taxon>
        <taxon>Pseudomonadati</taxon>
        <taxon>Pseudomonadota</taxon>
        <taxon>Gammaproteobacteria</taxon>
        <taxon>Chromatiales</taxon>
        <taxon>Chromatiaceae</taxon>
        <taxon>Rheinheimera</taxon>
    </lineage>
</organism>